<dbReference type="PRINTS" id="PR00337">
    <property type="entry name" value="LEUILEVALBP"/>
</dbReference>
<dbReference type="RefSeq" id="WP_239370022.1">
    <property type="nucleotide sequence ID" value="NZ_JAKREW010000044.1"/>
</dbReference>
<dbReference type="InterPro" id="IPR000709">
    <property type="entry name" value="Leu_Ile_Val-bd"/>
</dbReference>
<evidence type="ECO:0000313" key="2">
    <source>
        <dbReference type="Proteomes" id="UP001201701"/>
    </source>
</evidence>
<accession>A0ABS9QM54</accession>
<proteinExistence type="predicted"/>
<dbReference type="Pfam" id="PF13433">
    <property type="entry name" value="Peripla_BP_5"/>
    <property type="match status" value="1"/>
</dbReference>
<dbReference type="CDD" id="cd06357">
    <property type="entry name" value="PBP1_AmiC"/>
    <property type="match status" value="1"/>
</dbReference>
<dbReference type="EMBL" id="JAKREW010000044">
    <property type="protein sequence ID" value="MCG7508487.1"/>
    <property type="molecule type" value="Genomic_DNA"/>
</dbReference>
<dbReference type="PANTHER" id="PTHR47628:SF1">
    <property type="entry name" value="ALIPHATIC AMIDASE EXPRESSION-REGULATING PROTEIN"/>
    <property type="match status" value="1"/>
</dbReference>
<sequence length="386" mass="43230">MAGRRARKNMSATWRIGILFSRSGITAVTESEHFFGTALAIEEINAGGGVLGRQIEPIAYDPAGDPEAYRSLARKLLTEDDVNVIFGCSMSGSRKAALPIVERHNGLLWYPSIYEGFEYSENVLYTGATLNQNTFALADFIMQRYGPRIFMAGSDYIYPHESNRVMRDLLECKGGEIVGEHYVPLDADERTMRRLMKEIEKAEADAVFSTVIGRSAQKLYGMYADAGIDREKRPIASLTLAESEIRVIGPERCTGHVLSAPYLATVENDENHRFIRALTARFDGNAMATMWSQTAYAQIHLFARALELGETLDTHRLGQAALAVDYMSPEGRLHLDPENRHVWSTPRIGVANAKGQFDIAWESQVQIRPDPYLASIRFEEPWLRSS</sequence>
<gene>
    <name evidence="1" type="ORF">L4923_25945</name>
</gene>
<reference evidence="1 2" key="1">
    <citation type="submission" date="2022-02" db="EMBL/GenBank/DDBJ databases">
        <title>Draft genome sequence of Mezorhizobium retamae strain IRAMC:0171 isolated from Retama raetam nodules.</title>
        <authorList>
            <person name="Bengaied R."/>
            <person name="Sbissi I."/>
            <person name="Huber K."/>
            <person name="Ghodbane F."/>
            <person name="Nouioui I."/>
            <person name="Tarhouni M."/>
            <person name="Gtari M."/>
        </authorList>
    </citation>
    <scope>NUCLEOTIDE SEQUENCE [LARGE SCALE GENOMIC DNA]</scope>
    <source>
        <strain evidence="1 2">IRAMC:0171</strain>
    </source>
</reference>
<comment type="caution">
    <text evidence="1">The sequence shown here is derived from an EMBL/GenBank/DDBJ whole genome shotgun (WGS) entry which is preliminary data.</text>
</comment>
<protein>
    <submittedName>
        <fullName evidence="1">Transporter substrate-binding domain-containing protein</fullName>
    </submittedName>
</protein>
<dbReference type="InterPro" id="IPR028082">
    <property type="entry name" value="Peripla_BP_I"/>
</dbReference>
<organism evidence="1 2">
    <name type="scientific">Mesorhizobium retamae</name>
    <dbReference type="NCBI Taxonomy" id="2912854"/>
    <lineage>
        <taxon>Bacteria</taxon>
        <taxon>Pseudomonadati</taxon>
        <taxon>Pseudomonadota</taxon>
        <taxon>Alphaproteobacteria</taxon>
        <taxon>Hyphomicrobiales</taxon>
        <taxon>Phyllobacteriaceae</taxon>
        <taxon>Mesorhizobium</taxon>
    </lineage>
</organism>
<dbReference type="InterPro" id="IPR039570">
    <property type="entry name" value="AmiC_PBP1"/>
</dbReference>
<evidence type="ECO:0000313" key="1">
    <source>
        <dbReference type="EMBL" id="MCG7508487.1"/>
    </source>
</evidence>
<name>A0ABS9QM54_9HYPH</name>
<dbReference type="PANTHER" id="PTHR47628">
    <property type="match status" value="1"/>
</dbReference>
<dbReference type="SUPFAM" id="SSF53822">
    <property type="entry name" value="Periplasmic binding protein-like I"/>
    <property type="match status" value="1"/>
</dbReference>
<keyword evidence="2" id="KW-1185">Reference proteome</keyword>
<dbReference type="Gene3D" id="3.40.50.2300">
    <property type="match status" value="2"/>
</dbReference>
<dbReference type="Proteomes" id="UP001201701">
    <property type="component" value="Unassembled WGS sequence"/>
</dbReference>